<evidence type="ECO:0000313" key="1">
    <source>
        <dbReference type="EMBL" id="MEQ2293949.1"/>
    </source>
</evidence>
<dbReference type="EMBL" id="JAHRIP010035629">
    <property type="protein sequence ID" value="MEQ2293949.1"/>
    <property type="molecule type" value="Genomic_DNA"/>
</dbReference>
<keyword evidence="2" id="KW-1185">Reference proteome</keyword>
<dbReference type="PANTHER" id="PTHR15302">
    <property type="entry name" value="E3 UBIQUITIN-PROTEIN LIGASE RNF103"/>
    <property type="match status" value="1"/>
</dbReference>
<gene>
    <name evidence="1" type="ORF">AMECASPLE_038788</name>
</gene>
<reference evidence="1 2" key="1">
    <citation type="submission" date="2021-06" db="EMBL/GenBank/DDBJ databases">
        <authorList>
            <person name="Palmer J.M."/>
        </authorList>
    </citation>
    <scope>NUCLEOTIDE SEQUENCE [LARGE SCALE GENOMIC DNA]</scope>
    <source>
        <strain evidence="1 2">AS_MEX2019</strain>
        <tissue evidence="1">Muscle</tissue>
    </source>
</reference>
<protein>
    <submittedName>
        <fullName evidence="1">Uncharacterized protein</fullName>
    </submittedName>
</protein>
<proteinExistence type="predicted"/>
<dbReference type="Proteomes" id="UP001469553">
    <property type="component" value="Unassembled WGS sequence"/>
</dbReference>
<dbReference type="InterPro" id="IPR042494">
    <property type="entry name" value="RNF103"/>
</dbReference>
<sequence length="109" mass="12236">MGELTQGEVYSAIKKEREQTESGASSTTAFSGEMHFYELVEDTKDGIWLVQILIQHTRPHLGFKTTEIGWGVNSILPTTPPHTIKFLLSLHRNHLNATLRQDDNSVNSS</sequence>
<dbReference type="PANTHER" id="PTHR15302:SF0">
    <property type="entry name" value="E3 UBIQUITIN-PROTEIN LIGASE RNF103"/>
    <property type="match status" value="1"/>
</dbReference>
<name>A0ABV0YJD2_9TELE</name>
<evidence type="ECO:0000313" key="2">
    <source>
        <dbReference type="Proteomes" id="UP001469553"/>
    </source>
</evidence>
<comment type="caution">
    <text evidence="1">The sequence shown here is derived from an EMBL/GenBank/DDBJ whole genome shotgun (WGS) entry which is preliminary data.</text>
</comment>
<accession>A0ABV0YJD2</accession>
<organism evidence="1 2">
    <name type="scientific">Ameca splendens</name>
    <dbReference type="NCBI Taxonomy" id="208324"/>
    <lineage>
        <taxon>Eukaryota</taxon>
        <taxon>Metazoa</taxon>
        <taxon>Chordata</taxon>
        <taxon>Craniata</taxon>
        <taxon>Vertebrata</taxon>
        <taxon>Euteleostomi</taxon>
        <taxon>Actinopterygii</taxon>
        <taxon>Neopterygii</taxon>
        <taxon>Teleostei</taxon>
        <taxon>Neoteleostei</taxon>
        <taxon>Acanthomorphata</taxon>
        <taxon>Ovalentaria</taxon>
        <taxon>Atherinomorphae</taxon>
        <taxon>Cyprinodontiformes</taxon>
        <taxon>Goodeidae</taxon>
        <taxon>Ameca</taxon>
    </lineage>
</organism>